<dbReference type="EMBL" id="JBEDUW010000003">
    <property type="protein sequence ID" value="KAK9936583.1"/>
    <property type="molecule type" value="Genomic_DNA"/>
</dbReference>
<evidence type="ECO:0000256" key="2">
    <source>
        <dbReference type="SAM" id="Phobius"/>
    </source>
</evidence>
<protein>
    <submittedName>
        <fullName evidence="3">Uncharacterized protein</fullName>
    </submittedName>
</protein>
<comment type="caution">
    <text evidence="3">The sequence shown here is derived from an EMBL/GenBank/DDBJ whole genome shotgun (WGS) entry which is preliminary data.</text>
</comment>
<feature type="coiled-coil region" evidence="1">
    <location>
        <begin position="49"/>
        <end position="115"/>
    </location>
</feature>
<keyword evidence="2" id="KW-1133">Transmembrane helix</keyword>
<evidence type="ECO:0000313" key="4">
    <source>
        <dbReference type="Proteomes" id="UP001457282"/>
    </source>
</evidence>
<sequence>MKDCQKIEMKRVYPCTWNLSASFLFRLEAIIALLLPSHFALGFERRLAWIRLEQTHNELQRQIEEERERTERLEARRNELQVLPDNLEELDREELDKLLARLVELRAYVNNQIEERSSGSSSSPSADKKSE</sequence>
<feature type="transmembrane region" description="Helical" evidence="2">
    <location>
        <begin position="23"/>
        <end position="43"/>
    </location>
</feature>
<reference evidence="3 4" key="1">
    <citation type="journal article" date="2023" name="G3 (Bethesda)">
        <title>A chromosome-length genome assembly and annotation of blackberry (Rubus argutus, cv. 'Hillquist').</title>
        <authorList>
            <person name="Bruna T."/>
            <person name="Aryal R."/>
            <person name="Dudchenko O."/>
            <person name="Sargent D.J."/>
            <person name="Mead D."/>
            <person name="Buti M."/>
            <person name="Cavallini A."/>
            <person name="Hytonen T."/>
            <person name="Andres J."/>
            <person name="Pham M."/>
            <person name="Weisz D."/>
            <person name="Mascagni F."/>
            <person name="Usai G."/>
            <person name="Natali L."/>
            <person name="Bassil N."/>
            <person name="Fernandez G.E."/>
            <person name="Lomsadze A."/>
            <person name="Armour M."/>
            <person name="Olukolu B."/>
            <person name="Poorten T."/>
            <person name="Britton C."/>
            <person name="Davik J."/>
            <person name="Ashrafi H."/>
            <person name="Aiden E.L."/>
            <person name="Borodovsky M."/>
            <person name="Worthington M."/>
        </authorList>
    </citation>
    <scope>NUCLEOTIDE SEQUENCE [LARGE SCALE GENOMIC DNA]</scope>
    <source>
        <strain evidence="3">PI 553951</strain>
    </source>
</reference>
<keyword evidence="4" id="KW-1185">Reference proteome</keyword>
<keyword evidence="2" id="KW-0472">Membrane</keyword>
<dbReference type="AlphaFoldDB" id="A0AAW1XL14"/>
<keyword evidence="2" id="KW-0812">Transmembrane</keyword>
<evidence type="ECO:0000256" key="1">
    <source>
        <dbReference type="SAM" id="Coils"/>
    </source>
</evidence>
<name>A0AAW1XL14_RUBAR</name>
<keyword evidence="1" id="KW-0175">Coiled coil</keyword>
<organism evidence="3 4">
    <name type="scientific">Rubus argutus</name>
    <name type="common">Southern blackberry</name>
    <dbReference type="NCBI Taxonomy" id="59490"/>
    <lineage>
        <taxon>Eukaryota</taxon>
        <taxon>Viridiplantae</taxon>
        <taxon>Streptophyta</taxon>
        <taxon>Embryophyta</taxon>
        <taxon>Tracheophyta</taxon>
        <taxon>Spermatophyta</taxon>
        <taxon>Magnoliopsida</taxon>
        <taxon>eudicotyledons</taxon>
        <taxon>Gunneridae</taxon>
        <taxon>Pentapetalae</taxon>
        <taxon>rosids</taxon>
        <taxon>fabids</taxon>
        <taxon>Rosales</taxon>
        <taxon>Rosaceae</taxon>
        <taxon>Rosoideae</taxon>
        <taxon>Rosoideae incertae sedis</taxon>
        <taxon>Rubus</taxon>
    </lineage>
</organism>
<dbReference type="Proteomes" id="UP001457282">
    <property type="component" value="Unassembled WGS sequence"/>
</dbReference>
<proteinExistence type="predicted"/>
<evidence type="ECO:0000313" key="3">
    <source>
        <dbReference type="EMBL" id="KAK9936583.1"/>
    </source>
</evidence>
<accession>A0AAW1XL14</accession>
<gene>
    <name evidence="3" type="ORF">M0R45_013416</name>
</gene>